<organism evidence="3 4">
    <name type="scientific">Ruegeria pomeroyi (strain ATCC 700808 / DSM 15171 / DSS-3)</name>
    <name type="common">Silicibacter pomeroyi</name>
    <dbReference type="NCBI Taxonomy" id="246200"/>
    <lineage>
        <taxon>Bacteria</taxon>
        <taxon>Pseudomonadati</taxon>
        <taxon>Pseudomonadota</taxon>
        <taxon>Alphaproteobacteria</taxon>
        <taxon>Rhodobacterales</taxon>
        <taxon>Roseobacteraceae</taxon>
        <taxon>Ruegeria</taxon>
    </lineage>
</organism>
<evidence type="ECO:0000313" key="3">
    <source>
        <dbReference type="EMBL" id="AAV96846.1"/>
    </source>
</evidence>
<dbReference type="AlphaFoldDB" id="Q5LME1"/>
<evidence type="ECO:0000313" key="4">
    <source>
        <dbReference type="Proteomes" id="UP000001023"/>
    </source>
</evidence>
<protein>
    <recommendedName>
        <fullName evidence="2">YgjP-like metallopeptidase domain-containing protein</fullName>
    </recommendedName>
</protein>
<dbReference type="CDD" id="cd07344">
    <property type="entry name" value="M48_yhfN_like"/>
    <property type="match status" value="1"/>
</dbReference>
<gene>
    <name evidence="3" type="ordered locus">SPO3622</name>
</gene>
<dbReference type="EMBL" id="CP000031">
    <property type="protein sequence ID" value="AAV96846.1"/>
    <property type="molecule type" value="Genomic_DNA"/>
</dbReference>
<dbReference type="STRING" id="246200.SPO3622"/>
<evidence type="ECO:0000259" key="2">
    <source>
        <dbReference type="Pfam" id="PF01863"/>
    </source>
</evidence>
<proteinExistence type="predicted"/>
<feature type="region of interest" description="Disordered" evidence="1">
    <location>
        <begin position="1"/>
        <end position="30"/>
    </location>
</feature>
<name>Q5LME1_RUEPO</name>
<feature type="domain" description="YgjP-like metallopeptidase" evidence="2">
    <location>
        <begin position="38"/>
        <end position="231"/>
    </location>
</feature>
<reference evidence="3 4" key="2">
    <citation type="journal article" date="2014" name="Stand. Genomic Sci.">
        <title>An updated genome annotation for the model marine bacterium Ruegeria pomeroyi DSS-3.</title>
        <authorList>
            <person name="Rivers A.R."/>
            <person name="Smith C.B."/>
            <person name="Moran M.A."/>
        </authorList>
    </citation>
    <scope>GENOME REANNOTATION</scope>
    <source>
        <strain evidence="4">ATCC 700808 / DSM 15171 / DSS-3</strain>
    </source>
</reference>
<dbReference type="PANTHER" id="PTHR30399:SF1">
    <property type="entry name" value="UTP PYROPHOSPHATASE"/>
    <property type="match status" value="1"/>
</dbReference>
<dbReference type="InterPro" id="IPR053136">
    <property type="entry name" value="UTP_pyrophosphatase-like"/>
</dbReference>
<dbReference type="PaxDb" id="246200-SPO3622"/>
<keyword evidence="4" id="KW-1185">Reference proteome</keyword>
<sequence>MRWRLSKPLGQRKRDMGQHHLPGQPPVPLTLRRSARARRISLRISQLDGRVTLTLPPGVPEREAIDFAQSKADWIRGHLARHMPRHQPGFGDAIPIEGAPTRIVPASGRRIQLRPGLVEVPPQGMEARLHRFLRELARDRLAAACDFYASELGRPYARISLRDTRSRWGSCTTEGALMFSWRLILAPPSVLRYVAAHEVAHLAEMNHSSRFWAEVTRIHGPYVAPRQWLRDNGTQLHSYRFDSAAS</sequence>
<dbReference type="InterPro" id="IPR002725">
    <property type="entry name" value="YgjP-like_metallopeptidase"/>
</dbReference>
<evidence type="ECO:0000256" key="1">
    <source>
        <dbReference type="SAM" id="MobiDB-lite"/>
    </source>
</evidence>
<dbReference type="Proteomes" id="UP000001023">
    <property type="component" value="Chromosome"/>
</dbReference>
<dbReference type="HOGENOM" id="CLU_065947_2_1_5"/>
<dbReference type="Gene3D" id="3.30.2010.10">
    <property type="entry name" value="Metalloproteases ('zincins'), catalytic domain"/>
    <property type="match status" value="1"/>
</dbReference>
<accession>Q5LME1</accession>
<dbReference type="Pfam" id="PF01863">
    <property type="entry name" value="YgjP-like"/>
    <property type="match status" value="1"/>
</dbReference>
<dbReference type="PANTHER" id="PTHR30399">
    <property type="entry name" value="UNCHARACTERIZED PROTEIN YGJP"/>
    <property type="match status" value="1"/>
</dbReference>
<dbReference type="eggNOG" id="COG1451">
    <property type="taxonomic scope" value="Bacteria"/>
</dbReference>
<dbReference type="KEGG" id="sil:SPO3622"/>
<reference evidence="3 4" key="1">
    <citation type="journal article" date="2004" name="Nature">
        <title>Genome sequence of Silicibacter pomeroyi reveals adaptations to the marine environment.</title>
        <authorList>
            <person name="Moran M.A."/>
            <person name="Buchan A."/>
            <person name="Gonzalez J.M."/>
            <person name="Heidelberg J.F."/>
            <person name="Whitman W.B."/>
            <person name="Kiene R.P."/>
            <person name="Henriksen J.R."/>
            <person name="King G.M."/>
            <person name="Belas R."/>
            <person name="Fuqua C."/>
            <person name="Brinkac L."/>
            <person name="Lewis M."/>
            <person name="Johri S."/>
            <person name="Weaver B."/>
            <person name="Pai G."/>
            <person name="Eisen J.A."/>
            <person name="Rahe E."/>
            <person name="Sheldon W.M."/>
            <person name="Ye W."/>
            <person name="Miller T.R."/>
            <person name="Carlton J."/>
            <person name="Rasko D.A."/>
            <person name="Paulsen I.T."/>
            <person name="Ren Q."/>
            <person name="Daugherty S.C."/>
            <person name="Deboy R.T."/>
            <person name="Dodson R.J."/>
            <person name="Durkin A.S."/>
            <person name="Madupu R."/>
            <person name="Nelson W.C."/>
            <person name="Sullivan S.A."/>
            <person name="Rosovitz M.J."/>
            <person name="Haft D.H."/>
            <person name="Selengut J."/>
            <person name="Ward N."/>
        </authorList>
    </citation>
    <scope>NUCLEOTIDE SEQUENCE [LARGE SCALE GENOMIC DNA]</scope>
    <source>
        <strain evidence="4">ATCC 700808 / DSM 15171 / DSS-3</strain>
    </source>
</reference>